<gene>
    <name evidence="1" type="ORF">RM528_35635</name>
</gene>
<sequence>MSTEEDAFVEAVRAANPSEDWTIIDLRVCGNIGTLGITPTWDGSAPGPKLRARVSMAGFAVREAT</sequence>
<proteinExistence type="predicted"/>
<name>A0ABU2QRU1_9ACTN</name>
<reference evidence="2" key="1">
    <citation type="submission" date="2023-07" db="EMBL/GenBank/DDBJ databases">
        <title>30 novel species of actinomycetes from the DSMZ collection.</title>
        <authorList>
            <person name="Nouioui I."/>
        </authorList>
    </citation>
    <scope>NUCLEOTIDE SEQUENCE [LARGE SCALE GENOMIC DNA]</scope>
    <source>
        <strain evidence="2">DSM 41635</strain>
    </source>
</reference>
<evidence type="ECO:0000313" key="1">
    <source>
        <dbReference type="EMBL" id="MDT0407172.1"/>
    </source>
</evidence>
<evidence type="ECO:0000313" key="2">
    <source>
        <dbReference type="Proteomes" id="UP001180503"/>
    </source>
</evidence>
<organism evidence="1 2">
    <name type="scientific">Streptomyces edwardsiae</name>
    <dbReference type="NCBI Taxonomy" id="3075527"/>
    <lineage>
        <taxon>Bacteria</taxon>
        <taxon>Bacillati</taxon>
        <taxon>Actinomycetota</taxon>
        <taxon>Actinomycetes</taxon>
        <taxon>Kitasatosporales</taxon>
        <taxon>Streptomycetaceae</taxon>
        <taxon>Streptomyces</taxon>
    </lineage>
</organism>
<accession>A0ABU2QRU1</accession>
<feature type="non-terminal residue" evidence="1">
    <location>
        <position position="65"/>
    </location>
</feature>
<protein>
    <submittedName>
        <fullName evidence="1">Uncharacterized protein</fullName>
    </submittedName>
</protein>
<dbReference type="RefSeq" id="WP_311711819.1">
    <property type="nucleotide sequence ID" value="NZ_JAVRFB010000420.1"/>
</dbReference>
<dbReference type="Proteomes" id="UP001180503">
    <property type="component" value="Unassembled WGS sequence"/>
</dbReference>
<comment type="caution">
    <text evidence="1">The sequence shown here is derived from an EMBL/GenBank/DDBJ whole genome shotgun (WGS) entry which is preliminary data.</text>
</comment>
<dbReference type="EMBL" id="JAVRFB010000420">
    <property type="protein sequence ID" value="MDT0407172.1"/>
    <property type="molecule type" value="Genomic_DNA"/>
</dbReference>